<dbReference type="InterPro" id="IPR007276">
    <property type="entry name" value="Nop14"/>
</dbReference>
<feature type="compositionally biased region" description="Acidic residues" evidence="7">
    <location>
        <begin position="413"/>
        <end position="423"/>
    </location>
</feature>
<evidence type="ECO:0000256" key="3">
    <source>
        <dbReference type="ARBA" id="ARBA00022517"/>
    </source>
</evidence>
<keyword evidence="5" id="KW-0539">Nucleus</keyword>
<keyword evidence="4" id="KW-0698">rRNA processing</keyword>
<evidence type="ECO:0000313" key="9">
    <source>
        <dbReference type="Proteomes" id="UP000011976"/>
    </source>
</evidence>
<comment type="function">
    <text evidence="6">Involved in nucleolar processing of pre-18S ribosomal RNA. Has a role in the nuclear export of 40S pre-ribosomal subunit to the cytoplasm.</text>
</comment>
<dbReference type="Proteomes" id="UP000011976">
    <property type="component" value="Unassembled WGS sequence"/>
</dbReference>
<keyword evidence="3" id="KW-0690">Ribosome biogenesis</keyword>
<feature type="region of interest" description="Disordered" evidence="7">
    <location>
        <begin position="535"/>
        <end position="574"/>
    </location>
</feature>
<evidence type="ECO:0000256" key="7">
    <source>
        <dbReference type="SAM" id="MobiDB-lite"/>
    </source>
</evidence>
<evidence type="ECO:0000256" key="5">
    <source>
        <dbReference type="ARBA" id="ARBA00023242"/>
    </source>
</evidence>
<feature type="region of interest" description="Disordered" evidence="7">
    <location>
        <begin position="1"/>
        <end position="44"/>
    </location>
</feature>
<accession>M9M326</accession>
<feature type="compositionally biased region" description="Low complexity" evidence="7">
    <location>
        <begin position="551"/>
        <end position="574"/>
    </location>
</feature>
<sequence length="1043" mass="113896">MAKGGGSQLSQLKSKLHSSGVTDRRQLSKKSRSRKGGQDEKDVAAARLNKISSIVSGLNPFDQKVTKPKHEVLGRKIKGAVGRPGAAKASGLAQRREALLPELQSRNRTSTFVDRRFGENDANMTPEEKMLERFATEKQRRAAKGAAFNLNDDDDVLTHYGQSLSGLDDLADIRLPEDDDEEVNTQKRADKRQPMTVKRFYWRFLMATPSALSTLFSFMLETSSHMQSRMSAVVLTHMACFLLADPGRLTAQGHFGGFGENEDGEKSKADVMREVIAKSKFHKIERQKMKDADEELREQLDDELADIRGLLYEQQAVPTPAPAAEPKAKAKLSVFPGPATGANATAVAGASTSAVEGDEKPASSYDTFVRELAFERRAKPQDRLKSEEELAADEAQRLMKAEKARLKRMRGDSDDEGDDEDAETGGRRKRKKGASSTSGPKRAAQADDLDDDFELDGFTAGEVYGLGAGLAESGAVDESDNEEEDDDEDAENDSDEEDADGQSAASGSAEEDEADDDDEDDFADLADADDAIQIGEDEESEQEGDHEAITGGTKAAASSKVGKASSSSSKAKSAPVTATKLPFTFPCPATHDELLNLLEKHEIEPKNIPTVIKRIRTLHHASLAEDNKYRLQALIGVLIDHALHWAGQAQAHQAATGEKHKLAFAIVNSLIPHIFSLSQSYPATAAEHFVGKLALMQRNLSRGLAKGPTDADARTWPGLAELTLLRLVGTIWPTSDKQHAVTTPLALLVAQYLGHARIRSVSDLASGLFLCSLVVSNEKESARLFPEALNFLFSTIAILAPLDRQGLAKVRAAAEEYGIPTPDVDAAHSQHLRLEEDSAVEAAQQPVDLPSLITAKKQDADAHQRAELLSVALALTADFSTLYAGSTSYVELFTPLSVLISTSASTSGSTVGATLVRQLKMALSSRRFLRLQAHRAIAIASHVPKFDQQGYNPDRKSALDPDVERVQIQKMKALIKKERKGAIRELRRDNQFIAEVRRQEQADEDSSYKNKINKIMSTLQVERSEQKQLERAKANIKRRAGKK</sequence>
<feature type="region of interest" description="Disordered" evidence="7">
    <location>
        <begin position="376"/>
        <end position="450"/>
    </location>
</feature>
<proteinExistence type="inferred from homology"/>
<organism evidence="8 9">
    <name type="scientific">Pseudozyma antarctica (strain T-34)</name>
    <name type="common">Yeast</name>
    <name type="synonym">Candida antarctica</name>
    <dbReference type="NCBI Taxonomy" id="1151754"/>
    <lineage>
        <taxon>Eukaryota</taxon>
        <taxon>Fungi</taxon>
        <taxon>Dikarya</taxon>
        <taxon>Basidiomycota</taxon>
        <taxon>Ustilaginomycotina</taxon>
        <taxon>Ustilaginomycetes</taxon>
        <taxon>Ustilaginales</taxon>
        <taxon>Ustilaginaceae</taxon>
        <taxon>Moesziomyces</taxon>
    </lineage>
</organism>
<dbReference type="OrthoDB" id="441771at2759"/>
<dbReference type="GO" id="GO:0030692">
    <property type="term" value="C:Noc4p-Nop14p complex"/>
    <property type="evidence" value="ECO:0007669"/>
    <property type="project" value="TreeGrafter"/>
</dbReference>
<comment type="similarity">
    <text evidence="2">Belongs to the NOP14 family.</text>
</comment>
<feature type="compositionally biased region" description="Basic residues" evidence="7">
    <location>
        <begin position="1034"/>
        <end position="1043"/>
    </location>
</feature>
<feature type="region of interest" description="Disordered" evidence="7">
    <location>
        <begin position="1019"/>
        <end position="1043"/>
    </location>
</feature>
<evidence type="ECO:0000256" key="4">
    <source>
        <dbReference type="ARBA" id="ARBA00022552"/>
    </source>
</evidence>
<dbReference type="GO" id="GO:0032040">
    <property type="term" value="C:small-subunit processome"/>
    <property type="evidence" value="ECO:0007669"/>
    <property type="project" value="InterPro"/>
</dbReference>
<dbReference type="GO" id="GO:0030490">
    <property type="term" value="P:maturation of SSU-rRNA"/>
    <property type="evidence" value="ECO:0007669"/>
    <property type="project" value="TreeGrafter"/>
</dbReference>
<feature type="compositionally biased region" description="Acidic residues" evidence="7">
    <location>
        <begin position="509"/>
        <end position="521"/>
    </location>
</feature>
<dbReference type="PANTHER" id="PTHR23183">
    <property type="entry name" value="NOP14"/>
    <property type="match status" value="1"/>
</dbReference>
<protein>
    <recommendedName>
        <fullName evidence="10">Nop14-like protein</fullName>
    </recommendedName>
</protein>
<dbReference type="AlphaFoldDB" id="M9M326"/>
<dbReference type="Pfam" id="PF04147">
    <property type="entry name" value="Nop14"/>
    <property type="match status" value="1"/>
</dbReference>
<evidence type="ECO:0000256" key="1">
    <source>
        <dbReference type="ARBA" id="ARBA00004604"/>
    </source>
</evidence>
<dbReference type="STRING" id="1151754.M9M326"/>
<gene>
    <name evidence="8" type="ORF">PANT_12d00057</name>
</gene>
<name>M9M326_PSEA3</name>
<dbReference type="EMBL" id="DF196778">
    <property type="protein sequence ID" value="GAC74620.1"/>
    <property type="molecule type" value="Genomic_DNA"/>
</dbReference>
<dbReference type="PANTHER" id="PTHR23183:SF0">
    <property type="entry name" value="NUCLEOLAR PROTEIN 14"/>
    <property type="match status" value="1"/>
</dbReference>
<comment type="subcellular location">
    <subcellularLocation>
        <location evidence="1">Nucleus</location>
        <location evidence="1">Nucleolus</location>
    </subcellularLocation>
</comment>
<feature type="compositionally biased region" description="Basic and acidic residues" evidence="7">
    <location>
        <begin position="1022"/>
        <end position="1033"/>
    </location>
</feature>
<reference evidence="9" key="1">
    <citation type="journal article" date="2013" name="Genome Announc.">
        <title>Genome sequence of the basidiomycetous yeast Pseudozyma antarctica T-34, a producer of the glycolipid biosurfactants mannosylerythritol lipids.</title>
        <authorList>
            <person name="Morita T."/>
            <person name="Koike H."/>
            <person name="Koyama Y."/>
            <person name="Hagiwara H."/>
            <person name="Ito E."/>
            <person name="Fukuoka T."/>
            <person name="Imura T."/>
            <person name="Machida M."/>
            <person name="Kitamoto D."/>
        </authorList>
    </citation>
    <scope>NUCLEOTIDE SEQUENCE [LARGE SCALE GENOMIC DNA]</scope>
    <source>
        <strain evidence="9">T-34</strain>
    </source>
</reference>
<feature type="compositionally biased region" description="Acidic residues" evidence="7">
    <location>
        <begin position="475"/>
        <end position="500"/>
    </location>
</feature>
<evidence type="ECO:0008006" key="10">
    <source>
        <dbReference type="Google" id="ProtNLM"/>
    </source>
</evidence>
<feature type="compositionally biased region" description="Basic and acidic residues" evidence="7">
    <location>
        <begin position="376"/>
        <end position="412"/>
    </location>
</feature>
<evidence type="ECO:0000313" key="8">
    <source>
        <dbReference type="EMBL" id="GAC74620.1"/>
    </source>
</evidence>
<feature type="region of interest" description="Disordered" evidence="7">
    <location>
        <begin position="469"/>
        <end position="521"/>
    </location>
</feature>
<evidence type="ECO:0000256" key="2">
    <source>
        <dbReference type="ARBA" id="ARBA00007466"/>
    </source>
</evidence>
<evidence type="ECO:0000256" key="6">
    <source>
        <dbReference type="ARBA" id="ARBA00024695"/>
    </source>
</evidence>